<organism evidence="1 2">
    <name type="scientific">Phlebia brevispora</name>
    <dbReference type="NCBI Taxonomy" id="194682"/>
    <lineage>
        <taxon>Eukaryota</taxon>
        <taxon>Fungi</taxon>
        <taxon>Dikarya</taxon>
        <taxon>Basidiomycota</taxon>
        <taxon>Agaricomycotina</taxon>
        <taxon>Agaricomycetes</taxon>
        <taxon>Polyporales</taxon>
        <taxon>Meruliaceae</taxon>
        <taxon>Phlebia</taxon>
    </lineage>
</organism>
<accession>A0ACC1SXW8</accession>
<sequence length="317" mass="35506">MTSASLRRGKSLSAVLDEEELSHTEGLVGFAQLGLSSNRDERKEFDRLVRSGIPLIYRSKIWLECSGGLEMKDPGLFADLLASVDESSSVVREIEKDVGRTMPLNVFFGRTGAGVDKLRRVLKAYSRRNPAVGYCQGMNLVTSTLLLVHADEEEAFWVLCALIEKILPDDFFSPSLLSSRACPLVLLDYVKEFVPKLHAHLADLGVDLGAICFSWFLSLFTDCLPIETLFRVWDVFLVDGLDVLFRIALAILRVSEEELLQCDSIPSVYVALESLPNRMWRPDKLLKREVELRSSVVHTDIMKRHAAHVAALRELAG</sequence>
<reference evidence="1" key="1">
    <citation type="submission" date="2022-07" db="EMBL/GenBank/DDBJ databases">
        <title>Genome Sequence of Phlebia brevispora.</title>
        <authorList>
            <person name="Buettner E."/>
        </authorList>
    </citation>
    <scope>NUCLEOTIDE SEQUENCE</scope>
    <source>
        <strain evidence="1">MPL23</strain>
    </source>
</reference>
<keyword evidence="2" id="KW-1185">Reference proteome</keyword>
<evidence type="ECO:0000313" key="2">
    <source>
        <dbReference type="Proteomes" id="UP001148662"/>
    </source>
</evidence>
<dbReference type="Proteomes" id="UP001148662">
    <property type="component" value="Unassembled WGS sequence"/>
</dbReference>
<name>A0ACC1SXW8_9APHY</name>
<proteinExistence type="predicted"/>
<evidence type="ECO:0000313" key="1">
    <source>
        <dbReference type="EMBL" id="KAJ3548760.1"/>
    </source>
</evidence>
<comment type="caution">
    <text evidence="1">The sequence shown here is derived from an EMBL/GenBank/DDBJ whole genome shotgun (WGS) entry which is preliminary data.</text>
</comment>
<protein>
    <submittedName>
        <fullName evidence="1">Uncharacterized protein</fullName>
    </submittedName>
</protein>
<dbReference type="EMBL" id="JANHOG010000952">
    <property type="protein sequence ID" value="KAJ3548760.1"/>
    <property type="molecule type" value="Genomic_DNA"/>
</dbReference>
<gene>
    <name evidence="1" type="ORF">NM688_g5255</name>
</gene>